<organism evidence="4 5">
    <name type="scientific">Aspergillus candidus</name>
    <dbReference type="NCBI Taxonomy" id="41067"/>
    <lineage>
        <taxon>Eukaryota</taxon>
        <taxon>Fungi</taxon>
        <taxon>Dikarya</taxon>
        <taxon>Ascomycota</taxon>
        <taxon>Pezizomycotina</taxon>
        <taxon>Eurotiomycetes</taxon>
        <taxon>Eurotiomycetidae</taxon>
        <taxon>Eurotiales</taxon>
        <taxon>Aspergillaceae</taxon>
        <taxon>Aspergillus</taxon>
        <taxon>Aspergillus subgen. Circumdati</taxon>
    </lineage>
</organism>
<keyword evidence="5" id="KW-1185">Reference proteome</keyword>
<dbReference type="Pfam" id="PF13637">
    <property type="entry name" value="Ank_4"/>
    <property type="match status" value="1"/>
</dbReference>
<dbReference type="RefSeq" id="XP_024670202.1">
    <property type="nucleotide sequence ID" value="XM_024813425.1"/>
</dbReference>
<dbReference type="SUPFAM" id="SSF48403">
    <property type="entry name" value="Ankyrin repeat"/>
    <property type="match status" value="1"/>
</dbReference>
<dbReference type="Proteomes" id="UP000234585">
    <property type="component" value="Unassembled WGS sequence"/>
</dbReference>
<dbReference type="SMART" id="SM00248">
    <property type="entry name" value="ANK"/>
    <property type="match status" value="1"/>
</dbReference>
<dbReference type="PANTHER" id="PTHR24171">
    <property type="entry name" value="ANKYRIN REPEAT DOMAIN-CONTAINING PROTEIN 39-RELATED"/>
    <property type="match status" value="1"/>
</dbReference>
<accession>A0A2I2F6B1</accession>
<feature type="repeat" description="ANK" evidence="3">
    <location>
        <begin position="4"/>
        <end position="36"/>
    </location>
</feature>
<evidence type="ECO:0000313" key="4">
    <source>
        <dbReference type="EMBL" id="PLB36190.1"/>
    </source>
</evidence>
<dbReference type="GeneID" id="36520585"/>
<gene>
    <name evidence="4" type="ORF">BDW47DRAFT_109265</name>
</gene>
<evidence type="ECO:0000256" key="1">
    <source>
        <dbReference type="ARBA" id="ARBA00022737"/>
    </source>
</evidence>
<dbReference type="AlphaFoldDB" id="A0A2I2F6B1"/>
<protein>
    <submittedName>
        <fullName evidence="4">Uncharacterized protein</fullName>
    </submittedName>
</protein>
<reference evidence="4 5" key="1">
    <citation type="submission" date="2017-12" db="EMBL/GenBank/DDBJ databases">
        <authorList>
            <consortium name="DOE Joint Genome Institute"/>
            <person name="Haridas S."/>
            <person name="Kjaerbolling I."/>
            <person name="Vesth T.C."/>
            <person name="Frisvad J.C."/>
            <person name="Nybo J.L."/>
            <person name="Theobald S."/>
            <person name="Kuo A."/>
            <person name="Bowyer P."/>
            <person name="Matsuda Y."/>
            <person name="Mondo S."/>
            <person name="Lyhne E.K."/>
            <person name="Kogle M.E."/>
            <person name="Clum A."/>
            <person name="Lipzen A."/>
            <person name="Salamov A."/>
            <person name="Ngan C.Y."/>
            <person name="Daum C."/>
            <person name="Chiniquy J."/>
            <person name="Barry K."/>
            <person name="LaButti K."/>
            <person name="Simmons B.A."/>
            <person name="Magnuson J.K."/>
            <person name="Mortensen U.H."/>
            <person name="Larsen T.O."/>
            <person name="Grigoriev I.V."/>
            <person name="Baker S.E."/>
            <person name="Andersen M.R."/>
            <person name="Nordberg H.P."/>
            <person name="Cantor M.N."/>
            <person name="Hua S.X."/>
        </authorList>
    </citation>
    <scope>NUCLEOTIDE SEQUENCE [LARGE SCALE GENOMIC DNA]</scope>
    <source>
        <strain evidence="4 5">CBS 102.13</strain>
    </source>
</reference>
<dbReference type="EMBL" id="KZ559154">
    <property type="protein sequence ID" value="PLB36190.1"/>
    <property type="molecule type" value="Genomic_DNA"/>
</dbReference>
<dbReference type="InterPro" id="IPR002110">
    <property type="entry name" value="Ankyrin_rpt"/>
</dbReference>
<keyword evidence="1" id="KW-0677">Repeat</keyword>
<dbReference type="PROSITE" id="PS50297">
    <property type="entry name" value="ANK_REP_REGION"/>
    <property type="match status" value="1"/>
</dbReference>
<dbReference type="InterPro" id="IPR036770">
    <property type="entry name" value="Ankyrin_rpt-contain_sf"/>
</dbReference>
<dbReference type="PROSITE" id="PS50088">
    <property type="entry name" value="ANK_REPEAT"/>
    <property type="match status" value="1"/>
</dbReference>
<evidence type="ECO:0000313" key="5">
    <source>
        <dbReference type="Proteomes" id="UP000234585"/>
    </source>
</evidence>
<evidence type="ECO:0000256" key="2">
    <source>
        <dbReference type="ARBA" id="ARBA00023043"/>
    </source>
</evidence>
<proteinExistence type="predicted"/>
<keyword evidence="2 3" id="KW-0040">ANK repeat</keyword>
<sequence length="59" mass="6711">MRIRGKTPLHWAVDSGHRAVALLLLERGSDIEARDKCDETPLLIACRRDDEEMAGFFLD</sequence>
<dbReference type="OrthoDB" id="4772757at2759"/>
<dbReference type="Gene3D" id="1.25.40.20">
    <property type="entry name" value="Ankyrin repeat-containing domain"/>
    <property type="match status" value="1"/>
</dbReference>
<evidence type="ECO:0000256" key="3">
    <source>
        <dbReference type="PROSITE-ProRule" id="PRU00023"/>
    </source>
</evidence>
<dbReference type="STRING" id="41067.A0A2I2F6B1"/>
<name>A0A2I2F6B1_ASPCN</name>